<protein>
    <submittedName>
        <fullName evidence="2">Uncharacterized protein</fullName>
    </submittedName>
</protein>
<sequence length="78" mass="8637">MDTAQGGDLVNQLDPTEVLPSDRAEHTAHVIPSDHSIHTDHFSHRIVLIRPSVPSHPITPTVPHVLSTVSTHKRPEWS</sequence>
<evidence type="ECO:0000256" key="1">
    <source>
        <dbReference type="SAM" id="MobiDB-lite"/>
    </source>
</evidence>
<proteinExistence type="predicted"/>
<reference evidence="2" key="1">
    <citation type="submission" date="2018-11" db="EMBL/GenBank/DDBJ databases">
        <authorList>
            <consortium name="Genoscope - CEA"/>
            <person name="William W."/>
        </authorList>
    </citation>
    <scope>NUCLEOTIDE SEQUENCE</scope>
</reference>
<dbReference type="EMBL" id="LR031878">
    <property type="protein sequence ID" value="VDD50634.1"/>
    <property type="molecule type" value="Genomic_DNA"/>
</dbReference>
<evidence type="ECO:0000313" key="2">
    <source>
        <dbReference type="EMBL" id="VDD50634.1"/>
    </source>
</evidence>
<gene>
    <name evidence="2" type="ORF">BOLC1T03023H</name>
</gene>
<organism evidence="2">
    <name type="scientific">Brassica oleracea</name>
    <name type="common">Wild cabbage</name>
    <dbReference type="NCBI Taxonomy" id="3712"/>
    <lineage>
        <taxon>Eukaryota</taxon>
        <taxon>Viridiplantae</taxon>
        <taxon>Streptophyta</taxon>
        <taxon>Embryophyta</taxon>
        <taxon>Tracheophyta</taxon>
        <taxon>Spermatophyta</taxon>
        <taxon>Magnoliopsida</taxon>
        <taxon>eudicotyledons</taxon>
        <taxon>Gunneridae</taxon>
        <taxon>Pentapetalae</taxon>
        <taxon>rosids</taxon>
        <taxon>malvids</taxon>
        <taxon>Brassicales</taxon>
        <taxon>Brassicaceae</taxon>
        <taxon>Brassiceae</taxon>
        <taxon>Brassica</taxon>
    </lineage>
</organism>
<accession>A0A3P6FRW1</accession>
<name>A0A3P6FRW1_BRAOL</name>
<feature type="region of interest" description="Disordered" evidence="1">
    <location>
        <begin position="53"/>
        <end position="78"/>
    </location>
</feature>
<dbReference type="AlphaFoldDB" id="A0A3P6FRW1"/>